<dbReference type="OMA" id="YSREFCP"/>
<reference evidence="4" key="1">
    <citation type="submission" date="2017-02" db="UniProtKB">
        <authorList>
            <consortium name="WormBaseParasite"/>
        </authorList>
    </citation>
    <scope>IDENTIFICATION</scope>
</reference>
<reference evidence="2 3" key="2">
    <citation type="submission" date="2018-11" db="EMBL/GenBank/DDBJ databases">
        <authorList>
            <consortium name="Pathogen Informatics"/>
        </authorList>
    </citation>
    <scope>NUCLEOTIDE SEQUENCE [LARGE SCALE GENOMIC DNA]</scope>
</reference>
<dbReference type="AlphaFoldDB" id="A0A0N5D4B9"/>
<keyword evidence="1" id="KW-1133">Transmembrane helix</keyword>
<protein>
    <submittedName>
        <fullName evidence="4">Guanylate cyclase</fullName>
    </submittedName>
</protein>
<keyword evidence="3" id="KW-1185">Reference proteome</keyword>
<dbReference type="Proteomes" id="UP000276776">
    <property type="component" value="Unassembled WGS sequence"/>
</dbReference>
<feature type="transmembrane region" description="Helical" evidence="1">
    <location>
        <begin position="258"/>
        <end position="280"/>
    </location>
</feature>
<evidence type="ECO:0000313" key="2">
    <source>
        <dbReference type="EMBL" id="VDN05291.1"/>
    </source>
</evidence>
<keyword evidence="1" id="KW-0812">Transmembrane</keyword>
<accession>A0A0N5D4B9</accession>
<gene>
    <name evidence="2" type="ORF">TCLT_LOCUS7798</name>
</gene>
<dbReference type="EMBL" id="UYYF01004546">
    <property type="protein sequence ID" value="VDN05291.1"/>
    <property type="molecule type" value="Genomic_DNA"/>
</dbReference>
<dbReference type="OrthoDB" id="5815589at2759"/>
<evidence type="ECO:0000256" key="1">
    <source>
        <dbReference type="SAM" id="Phobius"/>
    </source>
</evidence>
<dbReference type="InterPro" id="IPR033438">
    <property type="entry name" value="MOLO1"/>
</dbReference>
<dbReference type="Pfam" id="PF17175">
    <property type="entry name" value="MOLO1"/>
    <property type="match status" value="1"/>
</dbReference>
<evidence type="ECO:0000313" key="3">
    <source>
        <dbReference type="Proteomes" id="UP000276776"/>
    </source>
</evidence>
<dbReference type="GO" id="GO:0005892">
    <property type="term" value="C:acetylcholine-gated channel complex"/>
    <property type="evidence" value="ECO:0007669"/>
    <property type="project" value="InterPro"/>
</dbReference>
<dbReference type="WBParaSite" id="TCLT_0000780901-mRNA-1">
    <property type="protein sequence ID" value="TCLT_0000780901-mRNA-1"/>
    <property type="gene ID" value="TCLT_0000780901"/>
</dbReference>
<keyword evidence="1" id="KW-0472">Membrane</keyword>
<organism evidence="4">
    <name type="scientific">Thelazia callipaeda</name>
    <name type="common">Oriental eyeworm</name>
    <name type="synonym">Parasitic nematode</name>
    <dbReference type="NCBI Taxonomy" id="103827"/>
    <lineage>
        <taxon>Eukaryota</taxon>
        <taxon>Metazoa</taxon>
        <taxon>Ecdysozoa</taxon>
        <taxon>Nematoda</taxon>
        <taxon>Chromadorea</taxon>
        <taxon>Rhabditida</taxon>
        <taxon>Spirurina</taxon>
        <taxon>Spiruromorpha</taxon>
        <taxon>Thelazioidea</taxon>
        <taxon>Thelaziidae</taxon>
        <taxon>Thelazia</taxon>
    </lineage>
</organism>
<name>A0A0N5D4B9_THECL</name>
<evidence type="ECO:0000313" key="4">
    <source>
        <dbReference type="WBParaSite" id="TCLT_0000780901-mRNA-1"/>
    </source>
</evidence>
<proteinExistence type="predicted"/>
<sequence length="421" mass="48294">MMSNSERLSSITPCAYPLLSDTTHCGIDDTKLKSVQVCDPDKAISMSEIEVIKNKLDSIYQRNNNYCICHHDQSRPCWFQFGFAFLRYMYPVQSGVSHLYSREFCPANETLLKFIKNHAFLHSTREDVINYGENFARLLRERWIMGKCDEDILFFIVLKRPDQLIVEIIRSLQYIFASYGSLVQEKIGIFNSMDGEFLLSYHRMDPLKRIVEAENVNFENGYSLKAVTENLLDRFTETLSQANKNHLLTRTQSHIPDWALIVFVTCAFLCLLMTIGLCLMRRSVRRGSPRSKPMDTTRRWKAGFVGGKIIIEIQISGSTIRKEAVKSISNTLIKWSETPKISSLHLSNTLKFYCEKPNVCIIALFRSVICKNNLPSHFNSSYVYGNVAENLEGMPTGGVNLMQMMIQPSLRHSNNLVNNFA</sequence>